<feature type="compositionally biased region" description="Pro residues" evidence="2">
    <location>
        <begin position="1033"/>
        <end position="1060"/>
    </location>
</feature>
<evidence type="ECO:0000259" key="3">
    <source>
        <dbReference type="PROSITE" id="PS51192"/>
    </source>
</evidence>
<feature type="domain" description="Helicase ATP-binding" evidence="3">
    <location>
        <begin position="511"/>
        <end position="690"/>
    </location>
</feature>
<dbReference type="GO" id="GO:0005524">
    <property type="term" value="F:ATP binding"/>
    <property type="evidence" value="ECO:0007669"/>
    <property type="project" value="InterPro"/>
</dbReference>
<dbReference type="Gene3D" id="3.40.50.10810">
    <property type="entry name" value="Tandem AAA-ATPase domain"/>
    <property type="match status" value="1"/>
</dbReference>
<dbReference type="InterPro" id="IPR014001">
    <property type="entry name" value="Helicase_ATP-bd"/>
</dbReference>
<dbReference type="EMBL" id="NWMW01000001">
    <property type="protein sequence ID" value="PCD03876.1"/>
    <property type="molecule type" value="Genomic_DNA"/>
</dbReference>
<dbReference type="PANTHER" id="PTHR45629:SF7">
    <property type="entry name" value="DNA EXCISION REPAIR PROTEIN ERCC-6-RELATED"/>
    <property type="match status" value="1"/>
</dbReference>
<proteinExistence type="predicted"/>
<dbReference type="InterPro" id="IPR049730">
    <property type="entry name" value="SNF2/RAD54-like_C"/>
</dbReference>
<keyword evidence="1" id="KW-0378">Hydrolase</keyword>
<evidence type="ECO:0008006" key="7">
    <source>
        <dbReference type="Google" id="ProtNLM"/>
    </source>
</evidence>
<sequence>MAAGTPATAFHSEQREGREIVTLRRPARKGLIPFSGTRESEVPFDEWTAECPPGAVMAMSRLLQAWADDEVDRGGSPAVFVVEGRARLSPAFVAGLSEPEALALGLPPATRLSLQLASRGGLQDQGFRIDTRWTRPGGIGAHVAISGARIRTDGREWRIAEPLYSTILQVEAVNAAPADESRHEAMAGLRIALGEQASERIDADGYIERLRLSYAAAFSLDLKVEGGGFDFDPVLFSRQRAAEADDTGRTLDEAADGLLPPQQHRSFTARFRGSPTARATYLLNDGAFVFIDPSLSRALGVVRERQQASLDDRKAFVRNPRRAIREALGVTGDAGEGADTLFVETQQFSERVSGIDVWRKPVLPWIKPKPNSWLPESFGLKVGDGDEAAHLDLSPEQASEALAACEAAIERGDPTLQIGDAEVPATEQTRSALAGLVEFAAAAARPDAGEAPPPAGLQRFFLQVRDNLEEVDYAPLGTVDRPVDAEAAALPAALRTQPKAHQRTGYDWLVANWRSGAPGALLADDMGLGKTYQALAFLAWLRTDAAPDRPVLIVAPTGLLANWQAEIGIHLSEGVLGPVVRAYGDGLRTFRSAPGRDIDTGASRLDTAEWGHAGVVLTTYETLRDYHMSFARLPFSAIVYDEIQKLKNPASQVTRAAKTLNARFQLAMTGTPVENRLQDLWSILDVVWPGLLGSSRAFETAYPASDRTALKQLNDLLTKPDRGRPAILLRRMKDEVVDGLPAKNIIAVPQYMPPAQAAAYESVLLRAMAVQSSGERGRMLEVLHALRGVSLHPRAPETAAVPDAYREESARLRVLFATLDAIAAKGEKALVFCESLAMQAFIAVEIKRRYGLDHEVARIHGGVAGDARQRAVDTFQSRPTGFDAMVLSPKAGGVGITLTRANHVIHLSRWWNPAVEDQATDRAYRIGQTRDVTVYLPQAVHPDPAIRASSFDLKLDALMRSKRQLSRDLLVPPEGDSDAGDLFDAVVGGSDTAAGKPVAATASASAQTRAQDEAVEAARGAAAGSALPVASAPAPPAPAPPAATPAPAASPPTVPLPPDRPMTQPAPAADKEKVLRRVVFRPGASRDYAIFQRHLSGEKLTMVKIRDPFACATPANRGNLIDFVKLLQGAAVGIDVVSITCWDAETARPEGRESNADQRRDLETRWEQRVGRLPRAKMSPVSGRQVREFHDRFVEATTASGRRLIWDLGRGVDGVMSSSKECVVVFTEE</sequence>
<dbReference type="PANTHER" id="PTHR45629">
    <property type="entry name" value="SNF2/RAD54 FAMILY MEMBER"/>
    <property type="match status" value="1"/>
</dbReference>
<dbReference type="SMART" id="SM00490">
    <property type="entry name" value="HELICc"/>
    <property type="match status" value="1"/>
</dbReference>
<dbReference type="GO" id="GO:0016787">
    <property type="term" value="F:hydrolase activity"/>
    <property type="evidence" value="ECO:0007669"/>
    <property type="project" value="UniProtKB-KW"/>
</dbReference>
<dbReference type="Gene3D" id="3.40.50.300">
    <property type="entry name" value="P-loop containing nucleotide triphosphate hydrolases"/>
    <property type="match status" value="1"/>
</dbReference>
<dbReference type="CDD" id="cd18793">
    <property type="entry name" value="SF2_C_SNF"/>
    <property type="match status" value="1"/>
</dbReference>
<evidence type="ECO:0000256" key="2">
    <source>
        <dbReference type="SAM" id="MobiDB-lite"/>
    </source>
</evidence>
<dbReference type="GO" id="GO:0004386">
    <property type="term" value="F:helicase activity"/>
    <property type="evidence" value="ECO:0007669"/>
    <property type="project" value="UniProtKB-KW"/>
</dbReference>
<comment type="caution">
    <text evidence="5">The sequence shown here is derived from an EMBL/GenBank/DDBJ whole genome shotgun (WGS) entry which is preliminary data.</text>
</comment>
<dbReference type="SMART" id="SM00487">
    <property type="entry name" value="DEXDc"/>
    <property type="match status" value="1"/>
</dbReference>
<dbReference type="InterPro" id="IPR027417">
    <property type="entry name" value="P-loop_NTPase"/>
</dbReference>
<organism evidence="5 6">
    <name type="scientific">Sphingomonas spermidinifaciens</name>
    <dbReference type="NCBI Taxonomy" id="1141889"/>
    <lineage>
        <taxon>Bacteria</taxon>
        <taxon>Pseudomonadati</taxon>
        <taxon>Pseudomonadota</taxon>
        <taxon>Alphaproteobacteria</taxon>
        <taxon>Sphingomonadales</taxon>
        <taxon>Sphingomonadaceae</taxon>
        <taxon>Sphingomonas</taxon>
    </lineage>
</organism>
<feature type="domain" description="Helicase C-terminal" evidence="4">
    <location>
        <begin position="814"/>
        <end position="978"/>
    </location>
</feature>
<dbReference type="InterPro" id="IPR000330">
    <property type="entry name" value="SNF2_N"/>
</dbReference>
<dbReference type="Pfam" id="PF00271">
    <property type="entry name" value="Helicase_C"/>
    <property type="match status" value="1"/>
</dbReference>
<protein>
    <recommendedName>
        <fullName evidence="7">ATP-dependent helicase</fullName>
    </recommendedName>
</protein>
<dbReference type="PROSITE" id="PS51194">
    <property type="entry name" value="HELICASE_CTER"/>
    <property type="match status" value="1"/>
</dbReference>
<evidence type="ECO:0000259" key="4">
    <source>
        <dbReference type="PROSITE" id="PS51194"/>
    </source>
</evidence>
<dbReference type="PROSITE" id="PS51192">
    <property type="entry name" value="HELICASE_ATP_BIND_1"/>
    <property type="match status" value="1"/>
</dbReference>
<dbReference type="InterPro" id="IPR038718">
    <property type="entry name" value="SNF2-like_sf"/>
</dbReference>
<dbReference type="OrthoDB" id="9814088at2"/>
<dbReference type="AlphaFoldDB" id="A0A2A4B8B2"/>
<dbReference type="Pfam" id="PF00176">
    <property type="entry name" value="SNF2-rel_dom"/>
    <property type="match status" value="1"/>
</dbReference>
<dbReference type="RefSeq" id="WP_096342271.1">
    <property type="nucleotide sequence ID" value="NZ_NWMW01000001.1"/>
</dbReference>
<evidence type="ECO:0000256" key="1">
    <source>
        <dbReference type="ARBA" id="ARBA00022801"/>
    </source>
</evidence>
<evidence type="ECO:0000313" key="6">
    <source>
        <dbReference type="Proteomes" id="UP000218366"/>
    </source>
</evidence>
<evidence type="ECO:0000313" key="5">
    <source>
        <dbReference type="EMBL" id="PCD03876.1"/>
    </source>
</evidence>
<dbReference type="SUPFAM" id="SSF52540">
    <property type="entry name" value="P-loop containing nucleoside triphosphate hydrolases"/>
    <property type="match status" value="2"/>
</dbReference>
<feature type="region of interest" description="Disordered" evidence="2">
    <location>
        <begin position="1028"/>
        <end position="1070"/>
    </location>
</feature>
<reference evidence="5 6" key="1">
    <citation type="submission" date="2017-09" db="EMBL/GenBank/DDBJ databases">
        <title>Sphingomonas spermidinifaciens 9NM-10, whole genome shotgun sequence.</title>
        <authorList>
            <person name="Feng G."/>
            <person name="Zhu H."/>
        </authorList>
    </citation>
    <scope>NUCLEOTIDE SEQUENCE [LARGE SCALE GENOMIC DNA]</scope>
    <source>
        <strain evidence="5 6">9NM-10</strain>
    </source>
</reference>
<keyword evidence="6" id="KW-1185">Reference proteome</keyword>
<dbReference type="InterPro" id="IPR001650">
    <property type="entry name" value="Helicase_C-like"/>
</dbReference>
<gene>
    <name evidence="5" type="ORF">COC42_05975</name>
</gene>
<dbReference type="Proteomes" id="UP000218366">
    <property type="component" value="Unassembled WGS sequence"/>
</dbReference>
<dbReference type="InterPro" id="IPR050496">
    <property type="entry name" value="SNF2_RAD54_helicase_repair"/>
</dbReference>
<name>A0A2A4B8B2_9SPHN</name>
<accession>A0A2A4B8B2</accession>